<feature type="domain" description="DUF58" evidence="2">
    <location>
        <begin position="201"/>
        <end position="342"/>
    </location>
</feature>
<dbReference type="STRING" id="686624.SAMN04488242_1954"/>
<keyword evidence="1" id="KW-1133">Transmembrane helix</keyword>
<sequence length="412" mass="44210">MIRGARPTIRGIILFVAGAVLAGIAGAIGEPDLMWLGLFLCVLPLLSLVVVVALQPRLEYARSLNPAQLPVGERLEVVVRLRNVYPLAATTLELHDAAPVSLGGGARFVVARAFGRWDQAVRYGIQTEQRGRFLVGPLTARVGDPLGLATSRVHPRGEESLLRVTPKLWPLTEAKRGLGVGATGEAAPQRIGQAGQDDVLVREHRHGDDIRRIHWRMSAKQGELMVRLEEHPWDPSALIITDTRRLAHVGEGPSSSLEWTISAAASVAVKLSDDRYRIVVAGGSGTIYQPHQLTGVAQRQGLIDAFTDIGASDERELAAILAESESLDATGSLIVFSGQLSVQDAATLTSMGLRMAKPSAIVPDAGAWGLRSAEHGDAVRLLRASGWAVEQYGPGEHMPTVWARLMVRQAAA</sequence>
<dbReference type="EMBL" id="FNGP01000003">
    <property type="protein sequence ID" value="SDL55963.1"/>
    <property type="molecule type" value="Genomic_DNA"/>
</dbReference>
<dbReference type="Proteomes" id="UP000199475">
    <property type="component" value="Unassembled WGS sequence"/>
</dbReference>
<dbReference type="RefSeq" id="WP_093251481.1">
    <property type="nucleotide sequence ID" value="NZ_FNGP01000003.1"/>
</dbReference>
<evidence type="ECO:0000256" key="1">
    <source>
        <dbReference type="SAM" id="Phobius"/>
    </source>
</evidence>
<protein>
    <submittedName>
        <fullName evidence="3">Uncharacterized conserved protein, DUF58 family, contains vWF domain</fullName>
    </submittedName>
</protein>
<evidence type="ECO:0000313" key="4">
    <source>
        <dbReference type="Proteomes" id="UP000199475"/>
    </source>
</evidence>
<dbReference type="PANTHER" id="PTHR34351:SF1">
    <property type="entry name" value="SLR1927 PROTEIN"/>
    <property type="match status" value="1"/>
</dbReference>
<reference evidence="3 4" key="1">
    <citation type="submission" date="2016-10" db="EMBL/GenBank/DDBJ databases">
        <authorList>
            <person name="de Groot N.N."/>
        </authorList>
    </citation>
    <scope>NUCLEOTIDE SEQUENCE [LARGE SCALE GENOMIC DNA]</scope>
    <source>
        <strain evidence="3 4">CGMCC 1.9159</strain>
    </source>
</reference>
<keyword evidence="1" id="KW-0812">Transmembrane</keyword>
<dbReference type="InterPro" id="IPR002881">
    <property type="entry name" value="DUF58"/>
</dbReference>
<proteinExistence type="predicted"/>
<organism evidence="3 4">
    <name type="scientific">Tessaracoccus oleiagri</name>
    <dbReference type="NCBI Taxonomy" id="686624"/>
    <lineage>
        <taxon>Bacteria</taxon>
        <taxon>Bacillati</taxon>
        <taxon>Actinomycetota</taxon>
        <taxon>Actinomycetes</taxon>
        <taxon>Propionibacteriales</taxon>
        <taxon>Propionibacteriaceae</taxon>
        <taxon>Tessaracoccus</taxon>
    </lineage>
</organism>
<dbReference type="AlphaFoldDB" id="A0A1G9L2H5"/>
<evidence type="ECO:0000313" key="3">
    <source>
        <dbReference type="EMBL" id="SDL55963.1"/>
    </source>
</evidence>
<keyword evidence="4" id="KW-1185">Reference proteome</keyword>
<feature type="transmembrane region" description="Helical" evidence="1">
    <location>
        <begin position="12"/>
        <end position="29"/>
    </location>
</feature>
<dbReference type="Pfam" id="PF01882">
    <property type="entry name" value="DUF58"/>
    <property type="match status" value="1"/>
</dbReference>
<evidence type="ECO:0000259" key="2">
    <source>
        <dbReference type="Pfam" id="PF01882"/>
    </source>
</evidence>
<keyword evidence="1" id="KW-0472">Membrane</keyword>
<name>A0A1G9L2H5_9ACTN</name>
<feature type="transmembrane region" description="Helical" evidence="1">
    <location>
        <begin position="35"/>
        <end position="54"/>
    </location>
</feature>
<dbReference type="PANTHER" id="PTHR34351">
    <property type="entry name" value="SLR1927 PROTEIN-RELATED"/>
    <property type="match status" value="1"/>
</dbReference>
<accession>A0A1G9L2H5</accession>
<gene>
    <name evidence="3" type="ORF">SAMN04488242_1954</name>
</gene>
<dbReference type="OrthoDB" id="9812729at2"/>